<gene>
    <name evidence="2" type="ordered locus">Os06g0470700</name>
</gene>
<sequence>MTVVTVGQVGNTHQPSLGSHLSRPEETLIERRCEGFGQTMGRAGLAQNRVAVTLVVVAARHSGGYGGGGARPEDTSERRRCVRCRKDGRASKDPKQGILQVDDGASVATWKFDPELLKTAFCIMVIEDELPFMAVEKSAHFIDNDWNLHKKIIAVFKVKSHKGEEIGKHLQKVLLDWELDKVMTVTVDNASANDVAVSYLRKQMNNLNTSIAQGKYLHMRCAAHIVNLIVSDGLKVVDISIKRVRAAVKFIKNGTARSAELEKVDSKAFLNLDVCTTWNSTYDMLKAACTYEKVFIRYAEEDLAFQIELLGDKGPGVPGEGDWRLQGRRLTF</sequence>
<dbReference type="PANTHER" id="PTHR46481:SF7">
    <property type="entry name" value="ZINC FINGER BED DOMAIN-CONTAINING PROTEIN RICESLEEPER 2-LIKE"/>
    <property type="match status" value="1"/>
</dbReference>
<dbReference type="Proteomes" id="UP000000763">
    <property type="component" value="Chromosome 6"/>
</dbReference>
<organism evidence="2 3">
    <name type="scientific">Oryza sativa subsp. japonica</name>
    <name type="common">Rice</name>
    <dbReference type="NCBI Taxonomy" id="39947"/>
    <lineage>
        <taxon>Eukaryota</taxon>
        <taxon>Viridiplantae</taxon>
        <taxon>Streptophyta</taxon>
        <taxon>Embryophyta</taxon>
        <taxon>Tracheophyta</taxon>
        <taxon>Spermatophyta</taxon>
        <taxon>Magnoliopsida</taxon>
        <taxon>Liliopsida</taxon>
        <taxon>Poales</taxon>
        <taxon>Poaceae</taxon>
        <taxon>BOP clade</taxon>
        <taxon>Oryzoideae</taxon>
        <taxon>Oryzeae</taxon>
        <taxon>Oryzinae</taxon>
        <taxon>Oryza</taxon>
        <taxon>Oryza sativa</taxon>
    </lineage>
</organism>
<protein>
    <submittedName>
        <fullName evidence="2">Os06g0470700 protein</fullName>
    </submittedName>
</protein>
<name>Q0DC92_ORYSJ</name>
<proteinExistence type="predicted"/>
<dbReference type="PANTHER" id="PTHR46481">
    <property type="entry name" value="ZINC FINGER BED DOMAIN-CONTAINING PROTEIN 4"/>
    <property type="match status" value="1"/>
</dbReference>
<dbReference type="AlphaFoldDB" id="Q0DC92"/>
<feature type="compositionally biased region" description="Polar residues" evidence="1">
    <location>
        <begin position="8"/>
        <end position="19"/>
    </location>
</feature>
<accession>Q0DC92</accession>
<evidence type="ECO:0000256" key="1">
    <source>
        <dbReference type="SAM" id="MobiDB-lite"/>
    </source>
</evidence>
<reference evidence="2 3" key="1">
    <citation type="journal article" date="2005" name="Nature">
        <title>The map-based sequence of the rice genome.</title>
        <authorList>
            <consortium name="International rice genome sequencing project (IRGSP)"/>
            <person name="Matsumoto T."/>
            <person name="Wu J."/>
            <person name="Kanamori H."/>
            <person name="Katayose Y."/>
            <person name="Fujisawa M."/>
            <person name="Namiki N."/>
            <person name="Mizuno H."/>
            <person name="Yamamoto K."/>
            <person name="Antonio B.A."/>
            <person name="Baba T."/>
            <person name="Sakata K."/>
            <person name="Nagamura Y."/>
            <person name="Aoki H."/>
            <person name="Arikawa K."/>
            <person name="Arita K."/>
            <person name="Bito T."/>
            <person name="Chiden Y."/>
            <person name="Fujitsuka N."/>
            <person name="Fukunaka R."/>
            <person name="Hamada M."/>
            <person name="Harada C."/>
            <person name="Hayashi A."/>
            <person name="Hijishita S."/>
            <person name="Honda M."/>
            <person name="Hosokawa S."/>
            <person name="Ichikawa Y."/>
            <person name="Idonuma A."/>
            <person name="Iijima M."/>
            <person name="Ikeda M."/>
            <person name="Ikeno M."/>
            <person name="Ito K."/>
            <person name="Ito S."/>
            <person name="Ito T."/>
            <person name="Ito Y."/>
            <person name="Ito Y."/>
            <person name="Iwabuchi A."/>
            <person name="Kamiya K."/>
            <person name="Karasawa W."/>
            <person name="Kurita K."/>
            <person name="Katagiri S."/>
            <person name="Kikuta A."/>
            <person name="Kobayashi H."/>
            <person name="Kobayashi N."/>
            <person name="Machita K."/>
            <person name="Maehara T."/>
            <person name="Masukawa M."/>
            <person name="Mizubayashi T."/>
            <person name="Mukai Y."/>
            <person name="Nagasaki H."/>
            <person name="Nagata Y."/>
            <person name="Naito S."/>
            <person name="Nakashima M."/>
            <person name="Nakama Y."/>
            <person name="Nakamichi Y."/>
            <person name="Nakamura M."/>
            <person name="Meguro A."/>
            <person name="Negishi M."/>
            <person name="Ohta I."/>
            <person name="Ohta T."/>
            <person name="Okamoto M."/>
            <person name="Ono N."/>
            <person name="Saji S."/>
            <person name="Sakaguchi M."/>
            <person name="Sakai K."/>
            <person name="Shibata M."/>
            <person name="Shimokawa T."/>
            <person name="Song J."/>
            <person name="Takazaki Y."/>
            <person name="Terasawa K."/>
            <person name="Tsugane M."/>
            <person name="Tsuji K."/>
            <person name="Ueda S."/>
            <person name="Waki K."/>
            <person name="Yamagata H."/>
            <person name="Yamamoto M."/>
            <person name="Yamamoto S."/>
            <person name="Yamane H."/>
            <person name="Yoshiki S."/>
            <person name="Yoshihara R."/>
            <person name="Yukawa K."/>
            <person name="Zhong H."/>
            <person name="Yano M."/>
            <person name="Yuan Q."/>
            <person name="Ouyang S."/>
            <person name="Liu J."/>
            <person name="Jones K.M."/>
            <person name="Gansberger K."/>
            <person name="Moffat K."/>
            <person name="Hill J."/>
            <person name="Bera J."/>
            <person name="Fadrosh D."/>
            <person name="Jin S."/>
            <person name="Johri S."/>
            <person name="Kim M."/>
            <person name="Overton L."/>
            <person name="Reardon M."/>
            <person name="Tsitrin T."/>
            <person name="Vuong H."/>
            <person name="Weaver B."/>
            <person name="Ciecko A."/>
            <person name="Tallon L."/>
            <person name="Jackson J."/>
            <person name="Pai G."/>
            <person name="Aken S.V."/>
            <person name="Utterback T."/>
            <person name="Reidmuller S."/>
            <person name="Feldblyum T."/>
            <person name="Hsiao J."/>
            <person name="Zismann V."/>
            <person name="Iobst S."/>
            <person name="de Vazeille A.R."/>
            <person name="Buell C.R."/>
            <person name="Ying K."/>
            <person name="Li Y."/>
            <person name="Lu T."/>
            <person name="Huang Y."/>
            <person name="Zhao Q."/>
            <person name="Feng Q."/>
            <person name="Zhang L."/>
            <person name="Zhu J."/>
            <person name="Weng Q."/>
            <person name="Mu J."/>
            <person name="Lu Y."/>
            <person name="Fan D."/>
            <person name="Liu Y."/>
            <person name="Guan J."/>
            <person name="Zhang Y."/>
            <person name="Yu S."/>
            <person name="Liu X."/>
            <person name="Zhang Y."/>
            <person name="Hong G."/>
            <person name="Han B."/>
            <person name="Choisne N."/>
            <person name="Demange N."/>
            <person name="Orjeda G."/>
            <person name="Samain S."/>
            <person name="Cattolico L."/>
            <person name="Pelletier E."/>
            <person name="Couloux A."/>
            <person name="Segurens B."/>
            <person name="Wincker P."/>
            <person name="D'Hont A."/>
            <person name="Scarpelli C."/>
            <person name="Weissenbach J."/>
            <person name="Salanoubat M."/>
            <person name="Quetier F."/>
            <person name="Yu Y."/>
            <person name="Kim H.R."/>
            <person name="Rambo T."/>
            <person name="Currie J."/>
            <person name="Collura K."/>
            <person name="Luo M."/>
            <person name="Yang T."/>
            <person name="Ammiraju J.S.S."/>
            <person name="Engler F."/>
            <person name="Soderlund C."/>
            <person name="Wing R.A."/>
            <person name="Palmer L.E."/>
            <person name="de la Bastide M."/>
            <person name="Spiegel L."/>
            <person name="Nascimento L."/>
            <person name="Zutavern T."/>
            <person name="O'Shaughnessy A."/>
            <person name="Dike S."/>
            <person name="Dedhia N."/>
            <person name="Preston R."/>
            <person name="Balija V."/>
            <person name="McCombie W.R."/>
            <person name="Chow T."/>
            <person name="Chen H."/>
            <person name="Chung M."/>
            <person name="Chen C."/>
            <person name="Shaw J."/>
            <person name="Wu H."/>
            <person name="Hsiao K."/>
            <person name="Chao Y."/>
            <person name="Chu M."/>
            <person name="Cheng C."/>
            <person name="Hour A."/>
            <person name="Lee P."/>
            <person name="Lin S."/>
            <person name="Lin Y."/>
            <person name="Liou J."/>
            <person name="Liu S."/>
            <person name="Hsing Y."/>
            <person name="Raghuvanshi S."/>
            <person name="Mohanty A."/>
            <person name="Bharti A.K."/>
            <person name="Gaur A."/>
            <person name="Gupta V."/>
            <person name="Kumar D."/>
            <person name="Ravi V."/>
            <person name="Vij S."/>
            <person name="Kapur A."/>
            <person name="Khurana P."/>
            <person name="Khurana P."/>
            <person name="Khurana J.P."/>
            <person name="Tyagi A.K."/>
            <person name="Gaikwad K."/>
            <person name="Singh A."/>
            <person name="Dalal V."/>
            <person name="Srivastava S."/>
            <person name="Dixit A."/>
            <person name="Pal A.K."/>
            <person name="Ghazi I.A."/>
            <person name="Yadav M."/>
            <person name="Pandit A."/>
            <person name="Bhargava A."/>
            <person name="Sureshbabu K."/>
            <person name="Batra K."/>
            <person name="Sharma T.R."/>
            <person name="Mohapatra T."/>
            <person name="Singh N.K."/>
            <person name="Messing J."/>
            <person name="Nelson A.B."/>
            <person name="Fuks G."/>
            <person name="Kavchok S."/>
            <person name="Keizer G."/>
            <person name="Linton E."/>
            <person name="Llaca V."/>
            <person name="Song R."/>
            <person name="Tanyolac B."/>
            <person name="Young S."/>
            <person name="Ho-Il K."/>
            <person name="Hahn J.H."/>
            <person name="Sangsakoo G."/>
            <person name="Vanavichit A."/>
            <person name="de Mattos Luiz.A.T."/>
            <person name="Zimmer P.D."/>
            <person name="Malone G."/>
            <person name="Dellagostin O."/>
            <person name="de Oliveira A.C."/>
            <person name="Bevan M."/>
            <person name="Bancroft I."/>
            <person name="Minx P."/>
            <person name="Cordum H."/>
            <person name="Wilson R."/>
            <person name="Cheng Z."/>
            <person name="Jin W."/>
            <person name="Jiang J."/>
            <person name="Leong S.A."/>
            <person name="Iwama H."/>
            <person name="Gojobori T."/>
            <person name="Itoh T."/>
            <person name="Niimura Y."/>
            <person name="Fujii Y."/>
            <person name="Habara T."/>
            <person name="Sakai H."/>
            <person name="Sato Y."/>
            <person name="Wilson G."/>
            <person name="Kumar K."/>
            <person name="McCouch S."/>
            <person name="Juretic N."/>
            <person name="Hoen D."/>
            <person name="Wright S."/>
            <person name="Bruskiewich R."/>
            <person name="Bureau T."/>
            <person name="Miyao A."/>
            <person name="Hirochika H."/>
            <person name="Nishikawa T."/>
            <person name="Kadowaki K."/>
            <person name="Sugiura M."/>
            <person name="Burr B."/>
            <person name="Sasaki T."/>
        </authorList>
    </citation>
    <scope>NUCLEOTIDE SEQUENCE [LARGE SCALE GENOMIC DNA]</scope>
    <source>
        <strain evidence="3">cv. Nipponbare</strain>
    </source>
</reference>
<dbReference type="SUPFAM" id="SSF53098">
    <property type="entry name" value="Ribonuclease H-like"/>
    <property type="match status" value="1"/>
</dbReference>
<dbReference type="KEGG" id="dosa:Os06g0470700"/>
<dbReference type="InterPro" id="IPR052035">
    <property type="entry name" value="ZnF_BED_domain_contain"/>
</dbReference>
<dbReference type="EMBL" id="AP008212">
    <property type="protein sequence ID" value="BAF19531.1"/>
    <property type="molecule type" value="Genomic_DNA"/>
</dbReference>
<evidence type="ECO:0000313" key="2">
    <source>
        <dbReference type="EMBL" id="BAF19531.1"/>
    </source>
</evidence>
<dbReference type="InterPro" id="IPR012337">
    <property type="entry name" value="RNaseH-like_sf"/>
</dbReference>
<feature type="region of interest" description="Disordered" evidence="1">
    <location>
        <begin position="1"/>
        <end position="21"/>
    </location>
</feature>
<evidence type="ECO:0000313" key="3">
    <source>
        <dbReference type="Proteomes" id="UP000000763"/>
    </source>
</evidence>
<reference evidence="3" key="2">
    <citation type="journal article" date="2008" name="Nucleic Acids Res.">
        <title>The rice annotation project database (RAP-DB): 2008 update.</title>
        <authorList>
            <consortium name="The rice annotation project (RAP)"/>
        </authorList>
    </citation>
    <scope>GENOME REANNOTATION</scope>
    <source>
        <strain evidence="3">cv. Nipponbare</strain>
    </source>
</reference>